<evidence type="ECO:0000313" key="1">
    <source>
        <dbReference type="EMBL" id="WHZ59851.1"/>
    </source>
</evidence>
<name>A0ACD4RHI2_9BACI</name>
<dbReference type="Proteomes" id="UP001226091">
    <property type="component" value="Chromosome"/>
</dbReference>
<organism evidence="1 2">
    <name type="scientific">Metabacillus hrfriensis</name>
    <dbReference type="NCBI Taxonomy" id="3048891"/>
    <lineage>
        <taxon>Bacteria</taxon>
        <taxon>Bacillati</taxon>
        <taxon>Bacillota</taxon>
        <taxon>Bacilli</taxon>
        <taxon>Bacillales</taxon>
        <taxon>Bacillaceae</taxon>
        <taxon>Metabacillus</taxon>
    </lineage>
</organism>
<sequence>MTAVLLVFSMILHAAGFYLIALLYIRYQSVKKSEEKQAAMLEEAELSLAAYLIDLKEENEKLINEIKMARLKDINIGRNTSHLKIAGTEPGDSEFPVPEIDNEDHLELAGSKETVHPQTDEEKVISLYQEGYSSEEIAKELKKGKTEVELLLKFRQN</sequence>
<evidence type="ECO:0000313" key="2">
    <source>
        <dbReference type="Proteomes" id="UP001226091"/>
    </source>
</evidence>
<protein>
    <submittedName>
        <fullName evidence="1">Uncharacterized protein</fullName>
    </submittedName>
</protein>
<reference evidence="2" key="1">
    <citation type="journal article" date="2025" name="Aquaculture">
        <title>Assessment of the bioflocculant production and safety properties of Metabacillus hrfriensis sp. nov. based on phenotypic and whole-genome sequencing analysis.</title>
        <authorList>
            <person name="Zhang R."/>
            <person name="Zhao Z."/>
            <person name="Luo L."/>
            <person name="Wang S."/>
            <person name="Guo K."/>
            <person name="Xu W."/>
        </authorList>
    </citation>
    <scope>NUCLEOTIDE SEQUENCE [LARGE SCALE GENOMIC DNA]</scope>
    <source>
        <strain evidence="2">CT-WN-B3</strain>
    </source>
</reference>
<keyword evidence="2" id="KW-1185">Reference proteome</keyword>
<accession>A0ACD4RHI2</accession>
<proteinExistence type="predicted"/>
<gene>
    <name evidence="1" type="ORF">QLQ22_11155</name>
</gene>
<dbReference type="EMBL" id="CP126116">
    <property type="protein sequence ID" value="WHZ59851.1"/>
    <property type="molecule type" value="Genomic_DNA"/>
</dbReference>